<feature type="domain" description="Ribophorin II second" evidence="15">
    <location>
        <begin position="279"/>
        <end position="385"/>
    </location>
</feature>
<reference evidence="17" key="1">
    <citation type="submission" date="2015-11" db="EMBL/GenBank/DDBJ databases">
        <title>De novo transcriptome assembly of four potential Pierce s Disease insect vectors from Arizona vineyards.</title>
        <authorList>
            <person name="Tassone E.E."/>
        </authorList>
    </citation>
    <scope>NUCLEOTIDE SEQUENCE</scope>
</reference>
<evidence type="ECO:0000256" key="2">
    <source>
        <dbReference type="ARBA" id="ARBA00004477"/>
    </source>
</evidence>
<dbReference type="EMBL" id="GEBQ01020906">
    <property type="protein sequence ID" value="JAT19071.1"/>
    <property type="molecule type" value="Transcribed_RNA"/>
</dbReference>
<name>A0A1B6L611_9HEMI</name>
<evidence type="ECO:0000256" key="9">
    <source>
        <dbReference type="ARBA" id="ARBA00022989"/>
    </source>
</evidence>
<organism evidence="17">
    <name type="scientific">Graphocephala atropunctata</name>
    <dbReference type="NCBI Taxonomy" id="36148"/>
    <lineage>
        <taxon>Eukaryota</taxon>
        <taxon>Metazoa</taxon>
        <taxon>Ecdysozoa</taxon>
        <taxon>Arthropoda</taxon>
        <taxon>Hexapoda</taxon>
        <taxon>Insecta</taxon>
        <taxon>Pterygota</taxon>
        <taxon>Neoptera</taxon>
        <taxon>Paraneoptera</taxon>
        <taxon>Hemiptera</taxon>
        <taxon>Auchenorrhyncha</taxon>
        <taxon>Membracoidea</taxon>
        <taxon>Cicadellidae</taxon>
        <taxon>Cicadellinae</taxon>
        <taxon>Cicadellini</taxon>
        <taxon>Graphocephala</taxon>
    </lineage>
</organism>
<comment type="subunit">
    <text evidence="11">Component of the oligosaccharyltransferase (OST) complex. OST exists in two different complex forms which contain common core subunits RPN1, RPN2, OST48, OST4, DAD1 and TMEM258, either STT3A or STT3B as catalytic subunits, and form-specific accessory subunits. STT3A complex assembly occurs through the formation of 3 subcomplexes. Subcomplex 1 contains RPN1 and TMEM258, subcomplex 2 contains the STT3A-specific subunits STT3A, DC2/OSTC, and KCP2 as well as the core subunit OST4, and subcomplex 3 contains RPN2, DAD1, and OST48. The STT3A complex can form stable complexes with the Sec61 complex or with both the Sec61 and TRAP complexes. Interacts with DDI2. Interacts with TMEM35A/NACHO.</text>
</comment>
<evidence type="ECO:0000259" key="15">
    <source>
        <dbReference type="Pfam" id="PF23861"/>
    </source>
</evidence>
<keyword evidence="10 12" id="KW-0472">Membrane</keyword>
<evidence type="ECO:0000259" key="13">
    <source>
        <dbReference type="Pfam" id="PF05817"/>
    </source>
</evidence>
<dbReference type="Pfam" id="PF23860">
    <property type="entry name" value="Ribophorin_II_3rd"/>
    <property type="match status" value="1"/>
</dbReference>
<dbReference type="InterPro" id="IPR055373">
    <property type="entry name" value="Ribophorin_II_N"/>
</dbReference>
<feature type="chain" id="PRO_5019614942" description="Dolichyl-diphosphooligosaccharide--protein glycosyltransferase subunit 2" evidence="12">
    <location>
        <begin position="26"/>
        <end position="649"/>
    </location>
</feature>
<sequence>MMFFMNTLDITLLLTLLSLTGFGNGATTTTSFLSSAETSRLHEVFKSTLNPPSDLGAAYYAAFGLKLQGASLPVNDKTLCQTVLDKFKKDNYESVFYASGLWKSTGCKGQLDNKAHIRQLVEDLKQDKLSMVDMYYAVKSVVDFGEKLTNPPQIMKNLQAALKKDDSISSLGHAFHIAAMLGGDVTPIFNRIEDAVVQADEVDGKYLQFEGGLSITGLIVSGAYRLATVANKPPPITAEQAVKFANYFLSRRSVQTSKGAYFLLDVLKIFTDNKYHIPVVVSLLGPGVVSQERPKVSVMVSNLLGEVLPFGPMSVTVESATRSADDVVVLSKKKFEVGTDATMFTVNLMEAKPEPGLYKLSVSAQPAKAEPRLVGNMGVILPLRVMCAVTVDNFEVGVGDSDQTTQPKFDKVVFSSKLGQVLEVDSQQKLVARFTLRDKASGKALTVHQAFLRFQHKASNREITFVAEQDPNSLAYRFDLDIGAKAQEFGQLSGVYSVHLIVGDVILSNSFSWLLADVKLKLALDTAQVSPSTSIYQPKQEIEHLFREPERRPPVAVSTFFTGLVAVPFLILLILWAKLGVNISNFPFSLSALGFHLGLGAIFTLFGFFWLQLNMFQTLKYLIGLGVVTFLCGNQLLAKIAANRKKQGH</sequence>
<feature type="domain" description="Ribophorin II C-terminal" evidence="16">
    <location>
        <begin position="546"/>
        <end position="644"/>
    </location>
</feature>
<dbReference type="InterPro" id="IPR055374">
    <property type="entry name" value="Ribophorin_II_3rd"/>
</dbReference>
<evidence type="ECO:0000256" key="11">
    <source>
        <dbReference type="ARBA" id="ARBA00046750"/>
    </source>
</evidence>
<gene>
    <name evidence="17" type="ORF">g.20550</name>
</gene>
<protein>
    <recommendedName>
        <fullName evidence="5 12">Dolichyl-diphosphooligosaccharide--protein glycosyltransferase subunit 2</fullName>
    </recommendedName>
    <alternativeName>
        <fullName evidence="12">Ribophorin-2</fullName>
    </alternativeName>
</protein>
<comment type="pathway">
    <text evidence="3 12">Protein modification; protein glycosylation.</text>
</comment>
<evidence type="ECO:0000256" key="3">
    <source>
        <dbReference type="ARBA" id="ARBA00004922"/>
    </source>
</evidence>
<dbReference type="Pfam" id="PF23861">
    <property type="entry name" value="Ribophorin_II_2nd"/>
    <property type="match status" value="1"/>
</dbReference>
<keyword evidence="6 12" id="KW-0812">Transmembrane</keyword>
<comment type="function">
    <text evidence="1 12">Subunit of the oligosaccharyl transferase (OST) complex that catalyzes the initial transfer of a defined glycan (Glc(3)Man(9)GlcNAc(2) in eukaryotes) from the lipid carrier dolichol-pyrophosphate to an asparagine residue within an Asn-X-Ser/Thr consensus motif in nascent polypeptide chains, the first step in protein N-glycosylation. N-glycosylation occurs cotranslationally and the complex associates with the Sec61 complex at the channel-forming translocon complex that mediates protein translocation across the endoplasmic reticulum (ER). All subunits are required for a maximal enzyme activity.</text>
</comment>
<comment type="similarity">
    <text evidence="4 12">Belongs to the SWP1 family.</text>
</comment>
<dbReference type="PANTHER" id="PTHR12640:SF0">
    <property type="entry name" value="DOLICHYL-DIPHOSPHOOLIGOSACCHARIDE--PROTEIN GLYCOSYLTRANSFERASE SUBUNIT 2"/>
    <property type="match status" value="1"/>
</dbReference>
<dbReference type="AlphaFoldDB" id="A0A1B6L611"/>
<dbReference type="GO" id="GO:0006487">
    <property type="term" value="P:protein N-linked glycosylation"/>
    <property type="evidence" value="ECO:0007669"/>
    <property type="project" value="UniProtKB-UniRule"/>
</dbReference>
<dbReference type="InterPro" id="IPR008814">
    <property type="entry name" value="Swp1"/>
</dbReference>
<dbReference type="UniPathway" id="UPA00378"/>
<keyword evidence="8 12" id="KW-0256">Endoplasmic reticulum</keyword>
<keyword evidence="7 12" id="KW-0732">Signal</keyword>
<feature type="transmembrane region" description="Helical" evidence="12">
    <location>
        <begin position="555"/>
        <end position="576"/>
    </location>
</feature>
<evidence type="ECO:0000256" key="12">
    <source>
        <dbReference type="RuleBase" id="RU366029"/>
    </source>
</evidence>
<dbReference type="PANTHER" id="PTHR12640">
    <property type="entry name" value="RIBOPHORIN II"/>
    <property type="match status" value="1"/>
</dbReference>
<dbReference type="InterPro" id="IPR055375">
    <property type="entry name" value="Ribophorin_II_2nd"/>
</dbReference>
<feature type="transmembrane region" description="Helical" evidence="12">
    <location>
        <begin position="588"/>
        <end position="613"/>
    </location>
</feature>
<keyword evidence="9 12" id="KW-1133">Transmembrane helix</keyword>
<dbReference type="Pfam" id="PF25147">
    <property type="entry name" value="Ribophorin_II_C"/>
    <property type="match status" value="1"/>
</dbReference>
<evidence type="ECO:0000313" key="17">
    <source>
        <dbReference type="EMBL" id="JAT19071.1"/>
    </source>
</evidence>
<dbReference type="Pfam" id="PF05817">
    <property type="entry name" value="Ribophorin_II"/>
    <property type="match status" value="1"/>
</dbReference>
<comment type="subcellular location">
    <subcellularLocation>
        <location evidence="2 12">Endoplasmic reticulum membrane</location>
        <topology evidence="2 12">Multi-pass membrane protein</topology>
    </subcellularLocation>
</comment>
<evidence type="ECO:0000259" key="14">
    <source>
        <dbReference type="Pfam" id="PF23860"/>
    </source>
</evidence>
<feature type="signal peptide" evidence="12">
    <location>
        <begin position="1"/>
        <end position="25"/>
    </location>
</feature>
<dbReference type="InterPro" id="IPR056790">
    <property type="entry name" value="Ribophorin_II_C"/>
</dbReference>
<dbReference type="GO" id="GO:0008250">
    <property type="term" value="C:oligosaccharyltransferase complex"/>
    <property type="evidence" value="ECO:0007669"/>
    <property type="project" value="UniProtKB-UniRule"/>
</dbReference>
<evidence type="ECO:0000256" key="4">
    <source>
        <dbReference type="ARBA" id="ARBA00009038"/>
    </source>
</evidence>
<evidence type="ECO:0000256" key="7">
    <source>
        <dbReference type="ARBA" id="ARBA00022729"/>
    </source>
</evidence>
<feature type="domain" description="Ribophorin II third" evidence="14">
    <location>
        <begin position="393"/>
        <end position="520"/>
    </location>
</feature>
<evidence type="ECO:0000256" key="6">
    <source>
        <dbReference type="ARBA" id="ARBA00022692"/>
    </source>
</evidence>
<feature type="transmembrane region" description="Helical" evidence="12">
    <location>
        <begin position="619"/>
        <end position="637"/>
    </location>
</feature>
<accession>A0A1B6L611</accession>
<evidence type="ECO:0000256" key="8">
    <source>
        <dbReference type="ARBA" id="ARBA00022824"/>
    </source>
</evidence>
<evidence type="ECO:0000256" key="5">
    <source>
        <dbReference type="ARBA" id="ARBA00017612"/>
    </source>
</evidence>
<evidence type="ECO:0000256" key="10">
    <source>
        <dbReference type="ARBA" id="ARBA00023136"/>
    </source>
</evidence>
<evidence type="ECO:0000256" key="1">
    <source>
        <dbReference type="ARBA" id="ARBA00002791"/>
    </source>
</evidence>
<feature type="domain" description="Ribophorin II N-terminal" evidence="13">
    <location>
        <begin position="33"/>
        <end position="270"/>
    </location>
</feature>
<proteinExistence type="inferred from homology"/>
<evidence type="ECO:0000259" key="16">
    <source>
        <dbReference type="Pfam" id="PF25147"/>
    </source>
</evidence>